<proteinExistence type="predicted"/>
<dbReference type="EMBL" id="AWUE01001137">
    <property type="protein sequence ID" value="OMP14215.1"/>
    <property type="molecule type" value="Genomic_DNA"/>
</dbReference>
<name>A0A1R3L4E7_9ROSI</name>
<dbReference type="GO" id="GO:0004523">
    <property type="term" value="F:RNA-DNA hybrid ribonuclease activity"/>
    <property type="evidence" value="ECO:0007669"/>
    <property type="project" value="InterPro"/>
</dbReference>
<comment type="caution">
    <text evidence="2">The sequence shown here is derived from an EMBL/GenBank/DDBJ whole genome shotgun (WGS) entry which is preliminary data.</text>
</comment>
<protein>
    <submittedName>
        <fullName evidence="2">Ribonuclease H protein</fullName>
    </submittedName>
</protein>
<dbReference type="GO" id="GO:0003676">
    <property type="term" value="F:nucleic acid binding"/>
    <property type="evidence" value="ECO:0007669"/>
    <property type="project" value="InterPro"/>
</dbReference>
<dbReference type="InterPro" id="IPR036397">
    <property type="entry name" value="RNaseH_sf"/>
</dbReference>
<reference evidence="3" key="1">
    <citation type="submission" date="2013-09" db="EMBL/GenBank/DDBJ databases">
        <title>Corchorus olitorius genome sequencing.</title>
        <authorList>
            <person name="Alam M."/>
            <person name="Haque M.S."/>
            <person name="Islam M.S."/>
            <person name="Emdad E.M."/>
            <person name="Islam M.M."/>
            <person name="Ahmed B."/>
            <person name="Halim A."/>
            <person name="Hossen Q.M.M."/>
            <person name="Hossain M.Z."/>
            <person name="Ahmed R."/>
            <person name="Khan M.M."/>
            <person name="Islam R."/>
            <person name="Rashid M.M."/>
            <person name="Khan S.A."/>
            <person name="Rahman M.S."/>
            <person name="Alam M."/>
            <person name="Yahiya A.S."/>
            <person name="Khan M.S."/>
            <person name="Azam M.S."/>
            <person name="Haque T."/>
            <person name="Lashkar M.Z.H."/>
            <person name="Akhand A.I."/>
            <person name="Morshed G."/>
            <person name="Roy S."/>
            <person name="Uddin K.S."/>
            <person name="Rabeya T."/>
            <person name="Hossain A.S."/>
            <person name="Chowdhury A."/>
            <person name="Snigdha A.R."/>
            <person name="Mortoza M.S."/>
            <person name="Matin S.A."/>
            <person name="Hoque S.M.E."/>
            <person name="Islam M.K."/>
            <person name="Roy D.K."/>
            <person name="Haider R."/>
            <person name="Moosa M.M."/>
            <person name="Elias S.M."/>
            <person name="Hasan A.M."/>
            <person name="Jahan S."/>
            <person name="Shafiuddin M."/>
            <person name="Mahmood N."/>
            <person name="Shommy N.S."/>
        </authorList>
    </citation>
    <scope>NUCLEOTIDE SEQUENCE [LARGE SCALE GENOMIC DNA]</scope>
    <source>
        <strain evidence="3">cv. O-4</strain>
    </source>
</reference>
<evidence type="ECO:0000313" key="3">
    <source>
        <dbReference type="Proteomes" id="UP000187203"/>
    </source>
</evidence>
<dbReference type="Proteomes" id="UP000187203">
    <property type="component" value="Unassembled WGS sequence"/>
</dbReference>
<organism evidence="2 3">
    <name type="scientific">Corchorus olitorius</name>
    <dbReference type="NCBI Taxonomy" id="93759"/>
    <lineage>
        <taxon>Eukaryota</taxon>
        <taxon>Viridiplantae</taxon>
        <taxon>Streptophyta</taxon>
        <taxon>Embryophyta</taxon>
        <taxon>Tracheophyta</taxon>
        <taxon>Spermatophyta</taxon>
        <taxon>Magnoliopsida</taxon>
        <taxon>eudicotyledons</taxon>
        <taxon>Gunneridae</taxon>
        <taxon>Pentapetalae</taxon>
        <taxon>rosids</taxon>
        <taxon>malvids</taxon>
        <taxon>Malvales</taxon>
        <taxon>Malvaceae</taxon>
        <taxon>Grewioideae</taxon>
        <taxon>Apeibeae</taxon>
        <taxon>Corchorus</taxon>
    </lineage>
</organism>
<dbReference type="Pfam" id="PF13456">
    <property type="entry name" value="RVT_3"/>
    <property type="match status" value="1"/>
</dbReference>
<keyword evidence="3" id="KW-1185">Reference proteome</keyword>
<dbReference type="AlphaFoldDB" id="A0A1R3L4E7"/>
<gene>
    <name evidence="2" type="ORF">COLO4_00169</name>
</gene>
<evidence type="ECO:0000259" key="1">
    <source>
        <dbReference type="Pfam" id="PF13456"/>
    </source>
</evidence>
<dbReference type="InterPro" id="IPR002156">
    <property type="entry name" value="RNaseH_domain"/>
</dbReference>
<feature type="non-terminal residue" evidence="2">
    <location>
        <position position="68"/>
    </location>
</feature>
<evidence type="ECO:0000313" key="2">
    <source>
        <dbReference type="EMBL" id="OMP14215.1"/>
    </source>
</evidence>
<sequence>MDSELVYKGVTSNDKKADWRLSPVLADIRSIAALFVNVKFYCVKRKANMVADWVATRSRMGMSFVDLS</sequence>
<feature type="domain" description="RNase H type-1" evidence="1">
    <location>
        <begin position="2"/>
        <end position="57"/>
    </location>
</feature>
<accession>A0A1R3L4E7</accession>
<dbReference type="Gene3D" id="3.30.420.10">
    <property type="entry name" value="Ribonuclease H-like superfamily/Ribonuclease H"/>
    <property type="match status" value="1"/>
</dbReference>